<dbReference type="InterPro" id="IPR036390">
    <property type="entry name" value="WH_DNA-bd_sf"/>
</dbReference>
<sequence>MKDNLTVRQLQLLKVLIDEYIETAEPVGSQVLEKKYSLGISSATIRNEMAALIDKGFLKQPHTSAGRVPTPKAMKFYIDQLMEEKHLSLTDEVRAKEEIATHKGDIEGIIDEATHGLAKRTHTLAVSALNDGSTWHAGYASLFGNPGFSDLSVCRSVFGLIEETKKMHELFFERLEFESPVEVLFGEELGWRFFEPVGVVARRFNAGGKTGAIGVIGPLGFDYPYIIPTVRYFGDLIEELSV</sequence>
<keyword evidence="2 5" id="KW-0805">Transcription regulation</keyword>
<keyword evidence="1 5" id="KW-0678">Repressor</keyword>
<dbReference type="InterPro" id="IPR036388">
    <property type="entry name" value="WH-like_DNA-bd_sf"/>
</dbReference>
<dbReference type="Pfam" id="PF01628">
    <property type="entry name" value="HrcA"/>
    <property type="match status" value="1"/>
</dbReference>
<protein>
    <recommendedName>
        <fullName evidence="5">Heat-inducible transcription repressor HrcA</fullName>
    </recommendedName>
</protein>
<dbReference type="PANTHER" id="PTHR34824:SF1">
    <property type="entry name" value="HEAT-INDUCIBLE TRANSCRIPTION REPRESSOR HRCA"/>
    <property type="match status" value="1"/>
</dbReference>
<evidence type="ECO:0000256" key="1">
    <source>
        <dbReference type="ARBA" id="ARBA00022491"/>
    </source>
</evidence>
<keyword evidence="4 5" id="KW-0804">Transcription</keyword>
<dbReference type="InterPro" id="IPR029016">
    <property type="entry name" value="GAF-like_dom_sf"/>
</dbReference>
<keyword evidence="3 5" id="KW-0346">Stress response</keyword>
<dbReference type="Proteomes" id="UP000177082">
    <property type="component" value="Unassembled WGS sequence"/>
</dbReference>
<evidence type="ECO:0000256" key="5">
    <source>
        <dbReference type="HAMAP-Rule" id="MF_00081"/>
    </source>
</evidence>
<evidence type="ECO:0000256" key="4">
    <source>
        <dbReference type="ARBA" id="ARBA00023163"/>
    </source>
</evidence>
<feature type="domain" description="Heat-inducible transcription repressor HrcA C-terminal" evidence="6">
    <location>
        <begin position="80"/>
        <end position="227"/>
    </location>
</feature>
<dbReference type="EMBL" id="MGHF01000017">
    <property type="protein sequence ID" value="OGM63432.1"/>
    <property type="molecule type" value="Genomic_DNA"/>
</dbReference>
<name>A0A1F8BHC5_9BACT</name>
<reference evidence="7 8" key="1">
    <citation type="journal article" date="2016" name="Nat. Commun.">
        <title>Thousands of microbial genomes shed light on interconnected biogeochemical processes in an aquifer system.</title>
        <authorList>
            <person name="Anantharaman K."/>
            <person name="Brown C.T."/>
            <person name="Hug L.A."/>
            <person name="Sharon I."/>
            <person name="Castelle C.J."/>
            <person name="Probst A.J."/>
            <person name="Thomas B.C."/>
            <person name="Singh A."/>
            <person name="Wilkins M.J."/>
            <person name="Karaoz U."/>
            <person name="Brodie E.L."/>
            <person name="Williams K.H."/>
            <person name="Hubbard S.S."/>
            <person name="Banfield J.F."/>
        </authorList>
    </citation>
    <scope>NUCLEOTIDE SEQUENCE [LARGE SCALE GENOMIC DNA]</scope>
</reference>
<gene>
    <name evidence="5" type="primary">hrcA</name>
    <name evidence="7" type="ORF">A2961_03135</name>
</gene>
<dbReference type="SUPFAM" id="SSF46785">
    <property type="entry name" value="Winged helix' DNA-binding domain"/>
    <property type="match status" value="1"/>
</dbReference>
<evidence type="ECO:0000313" key="8">
    <source>
        <dbReference type="Proteomes" id="UP000177082"/>
    </source>
</evidence>
<dbReference type="Gene3D" id="1.10.10.10">
    <property type="entry name" value="Winged helix-like DNA-binding domain superfamily/Winged helix DNA-binding domain"/>
    <property type="match status" value="1"/>
</dbReference>
<evidence type="ECO:0000256" key="3">
    <source>
        <dbReference type="ARBA" id="ARBA00023016"/>
    </source>
</evidence>
<organism evidence="7 8">
    <name type="scientific">Candidatus Woesebacteria bacterium RIFCSPLOWO2_01_FULL_39_21</name>
    <dbReference type="NCBI Taxonomy" id="1802519"/>
    <lineage>
        <taxon>Bacteria</taxon>
        <taxon>Candidatus Woeseibacteriota</taxon>
    </lineage>
</organism>
<dbReference type="PANTHER" id="PTHR34824">
    <property type="entry name" value="HEAT-INDUCIBLE TRANSCRIPTION REPRESSOR HRCA"/>
    <property type="match status" value="1"/>
</dbReference>
<evidence type="ECO:0000259" key="6">
    <source>
        <dbReference type="Pfam" id="PF01628"/>
    </source>
</evidence>
<dbReference type="HAMAP" id="MF_00081">
    <property type="entry name" value="HrcA"/>
    <property type="match status" value="1"/>
</dbReference>
<dbReference type="InterPro" id="IPR002571">
    <property type="entry name" value="HrcA"/>
</dbReference>
<evidence type="ECO:0000313" key="7">
    <source>
        <dbReference type="EMBL" id="OGM63432.1"/>
    </source>
</evidence>
<comment type="similarity">
    <text evidence="5">Belongs to the HrcA family.</text>
</comment>
<dbReference type="SUPFAM" id="SSF55781">
    <property type="entry name" value="GAF domain-like"/>
    <property type="match status" value="1"/>
</dbReference>
<proteinExistence type="inferred from homology"/>
<dbReference type="Gene3D" id="3.30.450.40">
    <property type="match status" value="1"/>
</dbReference>
<accession>A0A1F8BHC5</accession>
<comment type="function">
    <text evidence="5">Negative regulator of class I heat shock genes (grpE-dnaK-dnaJ and groELS operons). Prevents heat-shock induction of these operons.</text>
</comment>
<evidence type="ECO:0000256" key="2">
    <source>
        <dbReference type="ARBA" id="ARBA00023015"/>
    </source>
</evidence>
<dbReference type="STRING" id="1802519.A2961_03135"/>
<dbReference type="GO" id="GO:0045892">
    <property type="term" value="P:negative regulation of DNA-templated transcription"/>
    <property type="evidence" value="ECO:0007669"/>
    <property type="project" value="UniProtKB-UniRule"/>
</dbReference>
<comment type="caution">
    <text evidence="7">The sequence shown here is derived from an EMBL/GenBank/DDBJ whole genome shotgun (WGS) entry which is preliminary data.</text>
</comment>
<dbReference type="InterPro" id="IPR021153">
    <property type="entry name" value="HrcA_C"/>
</dbReference>
<dbReference type="AlphaFoldDB" id="A0A1F8BHC5"/>
<dbReference type="GO" id="GO:0003677">
    <property type="term" value="F:DNA binding"/>
    <property type="evidence" value="ECO:0007669"/>
    <property type="project" value="InterPro"/>
</dbReference>